<reference evidence="2" key="1">
    <citation type="journal article" date="2022" name="Mol. Ecol. Resour.">
        <title>The genomes of chicory, endive, great burdock and yacon provide insights into Asteraceae palaeo-polyploidization history and plant inulin production.</title>
        <authorList>
            <person name="Fan W."/>
            <person name="Wang S."/>
            <person name="Wang H."/>
            <person name="Wang A."/>
            <person name="Jiang F."/>
            <person name="Liu H."/>
            <person name="Zhao H."/>
            <person name="Xu D."/>
            <person name="Zhang Y."/>
        </authorList>
    </citation>
    <scope>NUCLEOTIDE SEQUENCE [LARGE SCALE GENOMIC DNA]</scope>
    <source>
        <strain evidence="2">cv. Yunnan</strain>
    </source>
</reference>
<sequence>MASTSSTPIHYIYDLFLSFNGEDTRYSFTAHLYEALRQAGITTFMDDNGIHEGQELKPKIKNSIKKSKASVIVISNNFAKSSWCLYELWLILKQRRKGGHFVLPVFYGVDPSDVRNQRESFKIKAEEGAEGTKWTEDNVKRWKKALTKVANLKGMVASGYASISLYN</sequence>
<keyword evidence="2" id="KW-1185">Reference proteome</keyword>
<name>A0ACB9E6N6_9ASTR</name>
<organism evidence="1 2">
    <name type="scientific">Smallanthus sonchifolius</name>
    <dbReference type="NCBI Taxonomy" id="185202"/>
    <lineage>
        <taxon>Eukaryota</taxon>
        <taxon>Viridiplantae</taxon>
        <taxon>Streptophyta</taxon>
        <taxon>Embryophyta</taxon>
        <taxon>Tracheophyta</taxon>
        <taxon>Spermatophyta</taxon>
        <taxon>Magnoliopsida</taxon>
        <taxon>eudicotyledons</taxon>
        <taxon>Gunneridae</taxon>
        <taxon>Pentapetalae</taxon>
        <taxon>asterids</taxon>
        <taxon>campanulids</taxon>
        <taxon>Asterales</taxon>
        <taxon>Asteraceae</taxon>
        <taxon>Asteroideae</taxon>
        <taxon>Heliantheae alliance</taxon>
        <taxon>Millerieae</taxon>
        <taxon>Smallanthus</taxon>
    </lineage>
</organism>
<dbReference type="Proteomes" id="UP001056120">
    <property type="component" value="Linkage Group LG18"/>
</dbReference>
<gene>
    <name evidence="1" type="ORF">L1987_54154</name>
</gene>
<comment type="caution">
    <text evidence="1">The sequence shown here is derived from an EMBL/GenBank/DDBJ whole genome shotgun (WGS) entry which is preliminary data.</text>
</comment>
<accession>A0ACB9E6N6</accession>
<reference evidence="1 2" key="2">
    <citation type="journal article" date="2022" name="Mol. Ecol. Resour.">
        <title>The genomes of chicory, endive, great burdock and yacon provide insights into Asteraceae paleo-polyploidization history and plant inulin production.</title>
        <authorList>
            <person name="Fan W."/>
            <person name="Wang S."/>
            <person name="Wang H."/>
            <person name="Wang A."/>
            <person name="Jiang F."/>
            <person name="Liu H."/>
            <person name="Zhao H."/>
            <person name="Xu D."/>
            <person name="Zhang Y."/>
        </authorList>
    </citation>
    <scope>NUCLEOTIDE SEQUENCE [LARGE SCALE GENOMIC DNA]</scope>
    <source>
        <strain evidence="2">cv. Yunnan</strain>
        <tissue evidence="1">Leaves</tissue>
    </source>
</reference>
<evidence type="ECO:0000313" key="2">
    <source>
        <dbReference type="Proteomes" id="UP001056120"/>
    </source>
</evidence>
<proteinExistence type="predicted"/>
<dbReference type="EMBL" id="CM042035">
    <property type="protein sequence ID" value="KAI3754371.1"/>
    <property type="molecule type" value="Genomic_DNA"/>
</dbReference>
<protein>
    <submittedName>
        <fullName evidence="1">Uncharacterized protein</fullName>
    </submittedName>
</protein>
<evidence type="ECO:0000313" key="1">
    <source>
        <dbReference type="EMBL" id="KAI3754371.1"/>
    </source>
</evidence>